<evidence type="ECO:0000313" key="7">
    <source>
        <dbReference type="EMBL" id="GGC98989.1"/>
    </source>
</evidence>
<dbReference type="InterPro" id="IPR038729">
    <property type="entry name" value="Rad50/SbcC_AAA"/>
</dbReference>
<evidence type="ECO:0000256" key="3">
    <source>
        <dbReference type="ARBA" id="ARBA00013368"/>
    </source>
</evidence>
<dbReference type="Pfam" id="PF13558">
    <property type="entry name" value="SbcC_Walker_B"/>
    <property type="match status" value="1"/>
</dbReference>
<evidence type="ECO:0000256" key="1">
    <source>
        <dbReference type="ARBA" id="ARBA00006930"/>
    </source>
</evidence>
<organism evidence="7 8">
    <name type="scientific">Pontibacillus salipaludis</name>
    <dbReference type="NCBI Taxonomy" id="1697394"/>
    <lineage>
        <taxon>Bacteria</taxon>
        <taxon>Bacillati</taxon>
        <taxon>Bacillota</taxon>
        <taxon>Bacilli</taxon>
        <taxon>Bacillales</taxon>
        <taxon>Bacillaceae</taxon>
        <taxon>Pontibacillus</taxon>
    </lineage>
</organism>
<comment type="caution">
    <text evidence="7">The sequence shown here is derived from an EMBL/GenBank/DDBJ whole genome shotgun (WGS) entry which is preliminary data.</text>
</comment>
<evidence type="ECO:0000259" key="6">
    <source>
        <dbReference type="Pfam" id="PF13476"/>
    </source>
</evidence>
<feature type="region of interest" description="Disordered" evidence="5">
    <location>
        <begin position="626"/>
        <end position="660"/>
    </location>
</feature>
<feature type="coiled-coil region" evidence="4">
    <location>
        <begin position="669"/>
        <end position="731"/>
    </location>
</feature>
<dbReference type="Gene3D" id="3.40.50.300">
    <property type="entry name" value="P-loop containing nucleotide triphosphate hydrolases"/>
    <property type="match status" value="2"/>
</dbReference>
<gene>
    <name evidence="7" type="primary">sbcC</name>
    <name evidence="7" type="ORF">GCM10011389_02740</name>
</gene>
<evidence type="ECO:0000313" key="8">
    <source>
        <dbReference type="Proteomes" id="UP000642571"/>
    </source>
</evidence>
<dbReference type="InterPro" id="IPR027417">
    <property type="entry name" value="P-loop_NTPase"/>
</dbReference>
<proteinExistence type="inferred from homology"/>
<evidence type="ECO:0000256" key="2">
    <source>
        <dbReference type="ARBA" id="ARBA00011322"/>
    </source>
</evidence>
<name>A0ABQ1PKW7_9BACI</name>
<dbReference type="PANTHER" id="PTHR32114:SF2">
    <property type="entry name" value="ABC TRANSPORTER ABCH.3"/>
    <property type="match status" value="1"/>
</dbReference>
<feature type="domain" description="Rad50/SbcC-type AAA" evidence="6">
    <location>
        <begin position="5"/>
        <end position="208"/>
    </location>
</feature>
<feature type="coiled-coil region" evidence="4">
    <location>
        <begin position="543"/>
        <end position="570"/>
    </location>
</feature>
<feature type="coiled-coil region" evidence="4">
    <location>
        <begin position="185"/>
        <end position="295"/>
    </location>
</feature>
<accession>A0ABQ1PKW7</accession>
<dbReference type="Pfam" id="PF13476">
    <property type="entry name" value="AAA_23"/>
    <property type="match status" value="1"/>
</dbReference>
<feature type="coiled-coil region" evidence="4">
    <location>
        <begin position="782"/>
        <end position="834"/>
    </location>
</feature>
<evidence type="ECO:0000256" key="4">
    <source>
        <dbReference type="SAM" id="Coils"/>
    </source>
</evidence>
<sequence>MRAIQLVIEAFGPYSKRQVVDFTQLGHETVFLITGPTGAGKTSIFDAMVYALYGRASGSDRDQDTLRSHFADEDQQTEVKFRFELKQHIYEVRRTPRQLKRKEKGEGFTEQPPKAELYRIKDGDHDLLASKIKEVNESIESMLHLDYEQFRKMIMIPQGEFRRLISENSKEREEILQKIFQTYVYEQMTDRLKEESKELKESIQEIEYKEDDEINRLEWDEETRRSLTSSADVMNKLHKDIETDQQQLEDNKEKIENERKALASAQETFYEKKQLNQLFLKLEKQEKEVSQLDHQKPSIKKIEEEVYVAKKAQHVKPYEDQVLQREGEEKKQQEQLVQKEKTLHEVKNKFDQTKKNYEEALSKEEELESLKLKIQQKKKDYEKVERFKTLQTEEVSLRKKKEEAEASVKGLEEQLKKLNDQWQSLSKDTHNSQGLTKQFYELESQEKEYGLRIDKLHHLIKEEEKIQSMIRTYHQANTRLERAKEQVDSTRSKLKQLEQSKQQNQAVVLANHLHDGEACPVCGSMEHPDKAYTQKDPISDEEIDRVSRKLEEAEKTLTEEQENYIKIKSEGQTQRQITDQLTKELQDDLQKDHLLEKSRHEQMHYWQSQYEGLKKEKETLSVKIKQSEAARHEMEQISQQMSERSNSLEHSRKESSSKRDGWLQVSTKLSQLGEEVADITTDIEAFKRELNKMENEYSRQQKALQELANLYQQEKEQKQKLETEVEGHKQFLEETRSHVRTARESFEKTIKEMGFRSTDEYSEAKMDSEIVEQKQKEVENFYARYQSIMEGYEALKKQLENEEVPDLSYYDDIVRALEQKLQNITEKQQVLHLQINEQLRIYKKLQELSHEKKEKELRYYYVGELAQLAKGDNAYKLSFERYVLSAFLDEIILQANIRLDQMTEHRYQLERSKERAKGGAQSGLDLEVLDHYTGQKRSVKTLSGGEGFKAALSLALGMADVVQAHAGGVQLDTLFIDEGFGTLDEISLEQAIDCLKDLQKGNRMLGIISHVPQLKQEIPAKLQIQPSPKGSTCHFTFH</sequence>
<dbReference type="EMBL" id="BMIN01000001">
    <property type="protein sequence ID" value="GGC98989.1"/>
    <property type="molecule type" value="Genomic_DNA"/>
</dbReference>
<dbReference type="PANTHER" id="PTHR32114">
    <property type="entry name" value="ABC TRANSPORTER ABCH.3"/>
    <property type="match status" value="1"/>
</dbReference>
<comment type="subunit">
    <text evidence="2">Heterodimer of SbcC and SbcD.</text>
</comment>
<feature type="compositionally biased region" description="Basic and acidic residues" evidence="5">
    <location>
        <begin position="626"/>
        <end position="635"/>
    </location>
</feature>
<keyword evidence="4" id="KW-0175">Coiled coil</keyword>
<protein>
    <recommendedName>
        <fullName evidence="3">Nuclease SbcCD subunit C</fullName>
    </recommendedName>
</protein>
<keyword evidence="8" id="KW-1185">Reference proteome</keyword>
<feature type="coiled-coil region" evidence="4">
    <location>
        <begin position="329"/>
        <end position="428"/>
    </location>
</feature>
<dbReference type="SUPFAM" id="SSF52540">
    <property type="entry name" value="P-loop containing nucleoside triphosphate hydrolases"/>
    <property type="match status" value="2"/>
</dbReference>
<feature type="coiled-coil region" evidence="4">
    <location>
        <begin position="466"/>
        <end position="500"/>
    </location>
</feature>
<feature type="compositionally biased region" description="Basic and acidic residues" evidence="5">
    <location>
        <begin position="646"/>
        <end position="660"/>
    </location>
</feature>
<dbReference type="Proteomes" id="UP000642571">
    <property type="component" value="Unassembled WGS sequence"/>
</dbReference>
<evidence type="ECO:0000256" key="5">
    <source>
        <dbReference type="SAM" id="MobiDB-lite"/>
    </source>
</evidence>
<comment type="similarity">
    <text evidence="1">Belongs to the SMC family. SbcC subfamily.</text>
</comment>
<reference evidence="8" key="1">
    <citation type="journal article" date="2019" name="Int. J. Syst. Evol. Microbiol.">
        <title>The Global Catalogue of Microorganisms (GCM) 10K type strain sequencing project: providing services to taxonomists for standard genome sequencing and annotation.</title>
        <authorList>
            <consortium name="The Broad Institute Genomics Platform"/>
            <consortium name="The Broad Institute Genome Sequencing Center for Infectious Disease"/>
            <person name="Wu L."/>
            <person name="Ma J."/>
        </authorList>
    </citation>
    <scope>NUCLEOTIDE SEQUENCE [LARGE SCALE GENOMIC DNA]</scope>
    <source>
        <strain evidence="8">CGMCC 1.15353</strain>
    </source>
</reference>
<dbReference type="RefSeq" id="WP_188650178.1">
    <property type="nucleotide sequence ID" value="NZ_BMIN01000001.1"/>
</dbReference>
<feature type="compositionally biased region" description="Polar residues" evidence="5">
    <location>
        <begin position="636"/>
        <end position="645"/>
    </location>
</feature>